<keyword evidence="1" id="KW-0732">Signal</keyword>
<name>A0ABN7T6R3_OIKDI</name>
<dbReference type="EMBL" id="OU015567">
    <property type="protein sequence ID" value="CAG5110101.1"/>
    <property type="molecule type" value="Genomic_DNA"/>
</dbReference>
<evidence type="ECO:0000313" key="3">
    <source>
        <dbReference type="Proteomes" id="UP001158576"/>
    </source>
</evidence>
<gene>
    <name evidence="2" type="ORF">OKIOD_LOCUS13305</name>
</gene>
<feature type="signal peptide" evidence="1">
    <location>
        <begin position="1"/>
        <end position="19"/>
    </location>
</feature>
<accession>A0ABN7T6R3</accession>
<feature type="chain" id="PRO_5046847178" evidence="1">
    <location>
        <begin position="20"/>
        <end position="558"/>
    </location>
</feature>
<sequence>MKLSLTLFLAASAQDLADQRCVDYNLGQRCKSECNGALFTCESACDPNDYTCQTRCQSTHLDCTNTCPCGPACPLGCSSSDGCALNSFCSYRSVLLINHECVAAAFVINTEDDSVKGAAFDYNVLDIEDSCSVVFRGEALIIGGYQRPRQISKLNESGTCGISHMLLVPSRFKSSKRPKMKLSMTFFLAASAQDLADQRCVDYNLGQRCKSECNGALFTCDSACDPDDYTCQTRCQSTHLDCTNTCPCGPACPLGCSSSDGCALNSFCSYRSVLLINHEWVAAAFVINTEDDSVKGAAFDYNVLDIEDSCSVVFRGEAWIIGGYQRPRQISKLNESGTCGITHMNEILTVEHMDGMYGSCGVFDGAVALCFYENSDDNKACWTYQPGEEQTQLPSSSFGHDWAEMVTFKNELVTVGGCDSTLVNNCNSNTEVLYTGSDSWVTKAPAPFSGYIRGHTMTADGAAVYLMGGRTVTGTQKNVLMYKDNVWSTLGALNETGATISSAFQFGYNWYVGNCAIERTTYEDGSFNTTTIYGGNGGCSLDLYYAHFVEIPTGTCAT</sequence>
<protein>
    <submittedName>
        <fullName evidence="2">Oidioi.mRNA.OKI2018_I69.chr2.g4540.t1.cds</fullName>
    </submittedName>
</protein>
<proteinExistence type="predicted"/>
<evidence type="ECO:0000313" key="2">
    <source>
        <dbReference type="EMBL" id="CAG5110101.1"/>
    </source>
</evidence>
<dbReference type="Gene3D" id="2.120.10.80">
    <property type="entry name" value="Kelch-type beta propeller"/>
    <property type="match status" value="1"/>
</dbReference>
<dbReference type="InterPro" id="IPR015915">
    <property type="entry name" value="Kelch-typ_b-propeller"/>
</dbReference>
<keyword evidence="3" id="KW-1185">Reference proteome</keyword>
<dbReference type="Proteomes" id="UP001158576">
    <property type="component" value="Chromosome 2"/>
</dbReference>
<dbReference type="SUPFAM" id="SSF117281">
    <property type="entry name" value="Kelch motif"/>
    <property type="match status" value="1"/>
</dbReference>
<evidence type="ECO:0000256" key="1">
    <source>
        <dbReference type="SAM" id="SignalP"/>
    </source>
</evidence>
<organism evidence="2 3">
    <name type="scientific">Oikopleura dioica</name>
    <name type="common">Tunicate</name>
    <dbReference type="NCBI Taxonomy" id="34765"/>
    <lineage>
        <taxon>Eukaryota</taxon>
        <taxon>Metazoa</taxon>
        <taxon>Chordata</taxon>
        <taxon>Tunicata</taxon>
        <taxon>Appendicularia</taxon>
        <taxon>Copelata</taxon>
        <taxon>Oikopleuridae</taxon>
        <taxon>Oikopleura</taxon>
    </lineage>
</organism>
<reference evidence="2 3" key="1">
    <citation type="submission" date="2021-04" db="EMBL/GenBank/DDBJ databases">
        <authorList>
            <person name="Bliznina A."/>
        </authorList>
    </citation>
    <scope>NUCLEOTIDE SEQUENCE [LARGE SCALE GENOMIC DNA]</scope>
</reference>